<protein>
    <recommendedName>
        <fullName evidence="7">Selenoprotein P N-terminal domain-containing protein</fullName>
    </recommendedName>
</protein>
<dbReference type="Pfam" id="PF04592">
    <property type="entry name" value="SelP_N"/>
    <property type="match status" value="1"/>
</dbReference>
<dbReference type="STRING" id="6277.A0A498S1Q6"/>
<comment type="subcellular location">
    <subcellularLocation>
        <location evidence="1">Secreted</location>
    </subcellularLocation>
</comment>
<dbReference type="GO" id="GO:0001887">
    <property type="term" value="P:selenium compound metabolic process"/>
    <property type="evidence" value="ECO:0007669"/>
    <property type="project" value="TreeGrafter"/>
</dbReference>
<dbReference type="PANTHER" id="PTHR10105:SF2">
    <property type="entry name" value="AGAP003297-PA"/>
    <property type="match status" value="1"/>
</dbReference>
<dbReference type="GO" id="GO:0008430">
    <property type="term" value="F:selenium binding"/>
    <property type="evidence" value="ECO:0007669"/>
    <property type="project" value="InterPro"/>
</dbReference>
<dbReference type="Proteomes" id="UP000276991">
    <property type="component" value="Unassembled WGS sequence"/>
</dbReference>
<keyword evidence="5" id="KW-0325">Glycoprotein</keyword>
<evidence type="ECO:0000259" key="7">
    <source>
        <dbReference type="Pfam" id="PF04592"/>
    </source>
</evidence>
<dbReference type="EMBL" id="UPTC01000028">
    <property type="protein sequence ID" value="VBB25639.1"/>
    <property type="molecule type" value="Genomic_DNA"/>
</dbReference>
<keyword evidence="3" id="KW-0732">Signal</keyword>
<accession>A0A498S1Q6</accession>
<keyword evidence="2" id="KW-0964">Secreted</keyword>
<dbReference type="InterPro" id="IPR007671">
    <property type="entry name" value="Selenoprotein-P_N"/>
</dbReference>
<feature type="compositionally biased region" description="Low complexity" evidence="6">
    <location>
        <begin position="268"/>
        <end position="280"/>
    </location>
</feature>
<name>A0A498S1Q6_ACAVI</name>
<evidence type="ECO:0000256" key="5">
    <source>
        <dbReference type="ARBA" id="ARBA00023180"/>
    </source>
</evidence>
<evidence type="ECO:0000313" key="9">
    <source>
        <dbReference type="Proteomes" id="UP000276991"/>
    </source>
</evidence>
<feature type="domain" description="Selenoprotein P N-terminal" evidence="7">
    <location>
        <begin position="25"/>
        <end position="172"/>
    </location>
</feature>
<dbReference type="GO" id="GO:0005576">
    <property type="term" value="C:extracellular region"/>
    <property type="evidence" value="ECO:0007669"/>
    <property type="project" value="UniProtKB-SubCell"/>
</dbReference>
<feature type="compositionally biased region" description="Basic and acidic residues" evidence="6">
    <location>
        <begin position="412"/>
        <end position="424"/>
    </location>
</feature>
<gene>
    <name evidence="8" type="ORF">NAV_LOCUS469</name>
</gene>
<evidence type="ECO:0000256" key="4">
    <source>
        <dbReference type="ARBA" id="ARBA00022933"/>
    </source>
</evidence>
<feature type="compositionally biased region" description="Low complexity" evidence="6">
    <location>
        <begin position="243"/>
        <end position="255"/>
    </location>
</feature>
<evidence type="ECO:0000313" key="8">
    <source>
        <dbReference type="EMBL" id="VBB25639.1"/>
    </source>
</evidence>
<reference evidence="8 9" key="1">
    <citation type="submission" date="2018-08" db="EMBL/GenBank/DDBJ databases">
        <authorList>
            <person name="Laetsch R D."/>
            <person name="Stevens L."/>
            <person name="Kumar S."/>
            <person name="Blaxter L. M."/>
        </authorList>
    </citation>
    <scope>NUCLEOTIDE SEQUENCE [LARGE SCALE GENOMIC DNA]</scope>
</reference>
<feature type="compositionally biased region" description="Polar residues" evidence="6">
    <location>
        <begin position="256"/>
        <end position="267"/>
    </location>
</feature>
<organism evidence="8 9">
    <name type="scientific">Acanthocheilonema viteae</name>
    <name type="common">Filarial nematode worm</name>
    <name type="synonym">Dipetalonema viteae</name>
    <dbReference type="NCBI Taxonomy" id="6277"/>
    <lineage>
        <taxon>Eukaryota</taxon>
        <taxon>Metazoa</taxon>
        <taxon>Ecdysozoa</taxon>
        <taxon>Nematoda</taxon>
        <taxon>Chromadorea</taxon>
        <taxon>Rhabditida</taxon>
        <taxon>Spirurina</taxon>
        <taxon>Spiruromorpha</taxon>
        <taxon>Filarioidea</taxon>
        <taxon>Onchocercidae</taxon>
        <taxon>Acanthocheilonema</taxon>
    </lineage>
</organism>
<feature type="region of interest" description="Disordered" evidence="6">
    <location>
        <begin position="233"/>
        <end position="291"/>
    </location>
</feature>
<dbReference type="OrthoDB" id="6134775at2759"/>
<dbReference type="InterPro" id="IPR037941">
    <property type="entry name" value="SeP"/>
</dbReference>
<evidence type="ECO:0000256" key="6">
    <source>
        <dbReference type="SAM" id="MobiDB-lite"/>
    </source>
</evidence>
<evidence type="ECO:0000256" key="3">
    <source>
        <dbReference type="ARBA" id="ARBA00022729"/>
    </source>
</evidence>
<keyword evidence="4" id="KW-0712">Selenocysteine</keyword>
<dbReference type="AlphaFoldDB" id="A0A498S1Q6"/>
<feature type="region of interest" description="Disordered" evidence="6">
    <location>
        <begin position="412"/>
        <end position="432"/>
    </location>
</feature>
<keyword evidence="9" id="KW-1185">Reference proteome</keyword>
<evidence type="ECO:0000256" key="2">
    <source>
        <dbReference type="ARBA" id="ARBA00022525"/>
    </source>
</evidence>
<dbReference type="PANTHER" id="PTHR10105">
    <property type="entry name" value="SELENOPROTEIN P"/>
    <property type="match status" value="1"/>
</dbReference>
<feature type="region of interest" description="Disordered" evidence="6">
    <location>
        <begin position="326"/>
        <end position="364"/>
    </location>
</feature>
<proteinExistence type="predicted"/>
<feature type="compositionally biased region" description="Basic and acidic residues" evidence="6">
    <location>
        <begin position="335"/>
        <end position="344"/>
    </location>
</feature>
<evidence type="ECO:0000256" key="1">
    <source>
        <dbReference type="ARBA" id="ARBA00004613"/>
    </source>
</evidence>
<sequence>MMLVIDISMVSATLVGYFVQSVPILCSQTKPWKLGGRDIVADSKGFILLVVLMPMQCEHCHKQLMKFQTIMETLPEIRIVVVAPHDENPRLIERYREEFSRVAVGLESLNERIWNTLSGAAHDHFIYDRCGRLANIIRHPKSDMSKFEHTLWALKLAISYAQCGWCQYDPPHLPVPQKPIVTACASFTHNGNTKMPCIKAVVQPQSNKTYRMSSNPRSNIPMRTNMIAPVRNSHRRTSDDYISPPSGVTPSPTTVENNQKTVVLTSNESQQQQQVSVPKQEPARQQTQRKRLKFAQRKVITRPDNNISTASNWRASSGWTVSRTFPVRIDQSGSEQREQREQWKNEQQYQQQQNRRKQEQEHKKALEQLRIRQELQRMQQKQQHIKQEEQQRIWRQEEEQRRVQEQQRVQEMQRRQKERQHQEQQRFQQQQFERKIDEQRKLEEQKRVNELYTGLNGEEREHRLDRNGENNLRQLKTPLQQNIQDSAMTTRMTTFFNPAARTSSLYDVGDEEGDYDYSHAASETTVTPNEGTQIRGTKRPKDLPFLFENQVPCAAFTDEICMEQSKYKCCFNDSEAINSPGDAFSRCCFHRFVQNDDKCCPARRAKFHWLTAHEICLPNVRIDLSNLRFSVHVPKNVNNNNSNQEVNNTITIDLNVDKSWDHSCEQGTKVLQFPYLPDDEFSDWKEIYENSEESR</sequence>